<gene>
    <name evidence="1" type="ORF">F0P96_04655</name>
</gene>
<reference evidence="1 2" key="1">
    <citation type="submission" date="2019-09" db="EMBL/GenBank/DDBJ databases">
        <title>Genome sequence of Hymenobacter sp. M3.</title>
        <authorList>
            <person name="Srinivasan S."/>
        </authorList>
    </citation>
    <scope>NUCLEOTIDE SEQUENCE [LARGE SCALE GENOMIC DNA]</scope>
    <source>
        <strain evidence="1 2">M3</strain>
    </source>
</reference>
<evidence type="ECO:0000313" key="2">
    <source>
        <dbReference type="Proteomes" id="UP000326380"/>
    </source>
</evidence>
<proteinExistence type="predicted"/>
<accession>A0AA88FJN4</accession>
<dbReference type="Proteomes" id="UP000326380">
    <property type="component" value="Unassembled WGS sequence"/>
</dbReference>
<evidence type="ECO:0000313" key="1">
    <source>
        <dbReference type="EMBL" id="KAA9338145.1"/>
    </source>
</evidence>
<keyword evidence="2" id="KW-1185">Reference proteome</keyword>
<dbReference type="EMBL" id="VTWU01000002">
    <property type="protein sequence ID" value="KAA9338145.1"/>
    <property type="molecule type" value="Genomic_DNA"/>
</dbReference>
<protein>
    <submittedName>
        <fullName evidence="1">Uncharacterized protein</fullName>
    </submittedName>
</protein>
<organism evidence="1 2">
    <name type="scientific">Hymenobacter busanensis</name>
    <dbReference type="NCBI Taxonomy" id="2607656"/>
    <lineage>
        <taxon>Bacteria</taxon>
        <taxon>Pseudomonadati</taxon>
        <taxon>Bacteroidota</taxon>
        <taxon>Cytophagia</taxon>
        <taxon>Cytophagales</taxon>
        <taxon>Hymenobacteraceae</taxon>
        <taxon>Hymenobacter</taxon>
    </lineage>
</organism>
<name>A0AA88FJN4_9BACT</name>
<comment type="caution">
    <text evidence="1">The sequence shown here is derived from an EMBL/GenBank/DDBJ whole genome shotgun (WGS) entry which is preliminary data.</text>
</comment>
<dbReference type="AlphaFoldDB" id="A0AA88FJN4"/>
<sequence>MVLIEPSVVLPVVVVPVVVVASVALDDVVLGVVVESPVAASWLQAEHKSAAPTAATDARRQGAKTSFFMVTKCLDRKKKCGSALQQG</sequence>